<dbReference type="AlphaFoldDB" id="A0A6J2KES9"/>
<dbReference type="OrthoDB" id="6991852at2759"/>
<sequence length="223" mass="25460">MSRRAQKLCNDIVQAADRPNTTPPRVKLSKITFQSTNKVNGNFFRSVTLEKRKVTGKPAPHAENVKRKPEKKFTQKIFADIAVNTLVTGPLRCDNECVTLIRKRGDSLNCRCPSKQVNNKKVAKQTQTQVKSHVLLDKACAKSIETVNCGIQIQKSSELINSNKKKIRAQCAQQCVPQNNHNRESIKCLWESTVHNKPFRNYYSYNVTKRWALCRHPIRGPDF</sequence>
<dbReference type="Proteomes" id="UP000504629">
    <property type="component" value="Unplaced"/>
</dbReference>
<keyword evidence="1" id="KW-1185">Reference proteome</keyword>
<evidence type="ECO:0000313" key="2">
    <source>
        <dbReference type="RefSeq" id="XP_028040093.1"/>
    </source>
</evidence>
<accession>A0A6J2KES9</accession>
<name>A0A6J2KES9_BOMMA</name>
<protein>
    <submittedName>
        <fullName evidence="2">Uncharacterized protein LOC114250428</fullName>
    </submittedName>
</protein>
<evidence type="ECO:0000313" key="1">
    <source>
        <dbReference type="Proteomes" id="UP000504629"/>
    </source>
</evidence>
<proteinExistence type="predicted"/>
<dbReference type="GeneID" id="114250428"/>
<organism evidence="1 2">
    <name type="scientific">Bombyx mandarina</name>
    <name type="common">Wild silk moth</name>
    <name type="synonym">Wild silkworm</name>
    <dbReference type="NCBI Taxonomy" id="7092"/>
    <lineage>
        <taxon>Eukaryota</taxon>
        <taxon>Metazoa</taxon>
        <taxon>Ecdysozoa</taxon>
        <taxon>Arthropoda</taxon>
        <taxon>Hexapoda</taxon>
        <taxon>Insecta</taxon>
        <taxon>Pterygota</taxon>
        <taxon>Neoptera</taxon>
        <taxon>Endopterygota</taxon>
        <taxon>Lepidoptera</taxon>
        <taxon>Glossata</taxon>
        <taxon>Ditrysia</taxon>
        <taxon>Bombycoidea</taxon>
        <taxon>Bombycidae</taxon>
        <taxon>Bombycinae</taxon>
        <taxon>Bombyx</taxon>
    </lineage>
</organism>
<gene>
    <name evidence="2" type="primary">LOC114250428</name>
</gene>
<dbReference type="KEGG" id="bman:114250428"/>
<dbReference type="RefSeq" id="XP_028040093.1">
    <property type="nucleotide sequence ID" value="XM_028184292.1"/>
</dbReference>
<reference evidence="2" key="1">
    <citation type="submission" date="2025-08" db="UniProtKB">
        <authorList>
            <consortium name="RefSeq"/>
        </authorList>
    </citation>
    <scope>IDENTIFICATION</scope>
    <source>
        <tissue evidence="2">Silk gland</tissue>
    </source>
</reference>